<name>A0AAW6UBC9_9MOLU</name>
<feature type="transmembrane region" description="Helical" evidence="7">
    <location>
        <begin position="6"/>
        <end position="22"/>
    </location>
</feature>
<comment type="similarity">
    <text evidence="2">Belongs to the UPF0410 family.</text>
</comment>
<dbReference type="AlphaFoldDB" id="A0AAW6UBC9"/>
<sequence length="83" mass="8967">MYIILWLIFGALVGWIASILMNKNRSMGLLANIIIGILGSILGMWLLGIFGLGQPNTFSFMGFVVSVGGAALLIAIITSLRRR</sequence>
<keyword evidence="6 7" id="KW-0472">Membrane</keyword>
<evidence type="ECO:0000256" key="6">
    <source>
        <dbReference type="ARBA" id="ARBA00023136"/>
    </source>
</evidence>
<protein>
    <submittedName>
        <fullName evidence="8">GlsB/YeaQ/YmgE family stress response membrane protein</fullName>
    </submittedName>
</protein>
<proteinExistence type="inferred from homology"/>
<keyword evidence="4 7" id="KW-0812">Transmembrane</keyword>
<evidence type="ECO:0000313" key="9">
    <source>
        <dbReference type="Proteomes" id="UP001431532"/>
    </source>
</evidence>
<comment type="caution">
    <text evidence="8">The sequence shown here is derived from an EMBL/GenBank/DDBJ whole genome shotgun (WGS) entry which is preliminary data.</text>
</comment>
<evidence type="ECO:0000256" key="5">
    <source>
        <dbReference type="ARBA" id="ARBA00022989"/>
    </source>
</evidence>
<dbReference type="EMBL" id="JASCXW010000014">
    <property type="protein sequence ID" value="MDI6452979.1"/>
    <property type="molecule type" value="Genomic_DNA"/>
</dbReference>
<dbReference type="PANTHER" id="PTHR33884">
    <property type="entry name" value="UPF0410 PROTEIN YMGE"/>
    <property type="match status" value="1"/>
</dbReference>
<dbReference type="Pfam" id="PF04226">
    <property type="entry name" value="Transgly_assoc"/>
    <property type="match status" value="1"/>
</dbReference>
<evidence type="ECO:0000256" key="2">
    <source>
        <dbReference type="ARBA" id="ARBA00011006"/>
    </source>
</evidence>
<keyword evidence="3" id="KW-1003">Cell membrane</keyword>
<reference evidence="8" key="1">
    <citation type="submission" date="2023-05" db="EMBL/GenBank/DDBJ databases">
        <title>Mariniplasma microaerophilum sp. nov., a novel anaerobic mollicute isolated from terrestrial mud volcano, Taman Peninsula, Russia.</title>
        <authorList>
            <person name="Khomyakova M.A."/>
            <person name="Merkel A.Y."/>
            <person name="Slobodkin A.I."/>
        </authorList>
    </citation>
    <scope>NUCLEOTIDE SEQUENCE</scope>
    <source>
        <strain evidence="8">M4Ah</strain>
    </source>
</reference>
<dbReference type="RefSeq" id="WP_282839406.1">
    <property type="nucleotide sequence ID" value="NZ_JASCXW010000014.1"/>
</dbReference>
<keyword evidence="9" id="KW-1185">Reference proteome</keyword>
<feature type="transmembrane region" description="Helical" evidence="7">
    <location>
        <begin position="58"/>
        <end position="80"/>
    </location>
</feature>
<gene>
    <name evidence="8" type="ORF">QJ521_05350</name>
</gene>
<evidence type="ECO:0000256" key="1">
    <source>
        <dbReference type="ARBA" id="ARBA00004651"/>
    </source>
</evidence>
<dbReference type="Proteomes" id="UP001431532">
    <property type="component" value="Unassembled WGS sequence"/>
</dbReference>
<evidence type="ECO:0000256" key="4">
    <source>
        <dbReference type="ARBA" id="ARBA00022692"/>
    </source>
</evidence>
<dbReference type="InterPro" id="IPR007341">
    <property type="entry name" value="Transgly_assoc"/>
</dbReference>
<feature type="transmembrane region" description="Helical" evidence="7">
    <location>
        <begin position="29"/>
        <end position="52"/>
    </location>
</feature>
<comment type="subcellular location">
    <subcellularLocation>
        <location evidence="1">Cell membrane</location>
        <topology evidence="1">Multi-pass membrane protein</topology>
    </subcellularLocation>
</comment>
<evidence type="ECO:0000313" key="8">
    <source>
        <dbReference type="EMBL" id="MDI6452979.1"/>
    </source>
</evidence>
<evidence type="ECO:0000256" key="3">
    <source>
        <dbReference type="ARBA" id="ARBA00022475"/>
    </source>
</evidence>
<keyword evidence="5 7" id="KW-1133">Transmembrane helix</keyword>
<organism evidence="8 9">
    <name type="scientific">Peloplasma aerotolerans</name>
    <dbReference type="NCBI Taxonomy" id="3044389"/>
    <lineage>
        <taxon>Bacteria</taxon>
        <taxon>Bacillati</taxon>
        <taxon>Mycoplasmatota</taxon>
        <taxon>Mollicutes</taxon>
        <taxon>Acholeplasmatales</taxon>
        <taxon>Acholeplasmataceae</taxon>
        <taxon>Peloplasma</taxon>
    </lineage>
</organism>
<dbReference type="GO" id="GO:0005886">
    <property type="term" value="C:plasma membrane"/>
    <property type="evidence" value="ECO:0007669"/>
    <property type="project" value="UniProtKB-SubCell"/>
</dbReference>
<accession>A0AAW6UBC9</accession>
<dbReference type="PANTHER" id="PTHR33884:SF3">
    <property type="entry name" value="UPF0410 PROTEIN YMGE"/>
    <property type="match status" value="1"/>
</dbReference>
<evidence type="ECO:0000256" key="7">
    <source>
        <dbReference type="SAM" id="Phobius"/>
    </source>
</evidence>